<keyword evidence="8" id="KW-1185">Reference proteome</keyword>
<dbReference type="InterPro" id="IPR050859">
    <property type="entry name" value="Class-I_PLP-dep_aminotransf"/>
</dbReference>
<dbReference type="Proteomes" id="UP000053477">
    <property type="component" value="Unassembled WGS sequence"/>
</dbReference>
<evidence type="ECO:0000256" key="4">
    <source>
        <dbReference type="ARBA" id="ARBA00022679"/>
    </source>
</evidence>
<sequence length="492" mass="54963">MSPAFHNDHVHNGDAQVANDNVATQISHSDGIPVEAPLDKQTLASKAFANGISDVKILPREFYEPFFSESSRRRKPNPIRGLFPLELRPGMLSLLAGKPNPSMFPITSMNISVRSPSDPAKEEKIELPETLLAEGLQYGATAGHPQLLNWLAGLQEYSHKRKVGEGWRVSMGAGSQDLIYKFVHSIVNKGDIVLIESPVYSGIINCVEEVEAEVVAVDTDAHGIKSSELRQILEHWPAGKPMPKFLYTVPFGCNPTGMTATDDRRREVLELARKYNFLVLEDDPYYYIYYGKAPRPSSYFELELEQPEVGRVVRLDSFSKIISAGIRIGFASGPAPILDVIDIHTSNSNLQVSTLTQAITLSLLQSWGYDNFKLHTEQVADFYRQKRDVFERAMKHHLTGLVEWETPEAGMFFWFKLVLNDPSKPGEREECSETVIRTKALEKGVLALPGTSFLPNGGKTAYVRASFSLIENENVDEALRRLKDTLLEARSS</sequence>
<dbReference type="InterPro" id="IPR015424">
    <property type="entry name" value="PyrdxlP-dep_Trfase"/>
</dbReference>
<keyword evidence="3" id="KW-0032">Aminotransferase</keyword>
<dbReference type="STRING" id="27342.A0A0H2R828"/>
<comment type="similarity">
    <text evidence="2">Belongs to the class-I pyridoxal-phosphate-dependent aminotransferase family.</text>
</comment>
<evidence type="ECO:0000256" key="3">
    <source>
        <dbReference type="ARBA" id="ARBA00022576"/>
    </source>
</evidence>
<organism evidence="7 8">
    <name type="scientific">Schizopora paradoxa</name>
    <dbReference type="NCBI Taxonomy" id="27342"/>
    <lineage>
        <taxon>Eukaryota</taxon>
        <taxon>Fungi</taxon>
        <taxon>Dikarya</taxon>
        <taxon>Basidiomycota</taxon>
        <taxon>Agaricomycotina</taxon>
        <taxon>Agaricomycetes</taxon>
        <taxon>Hymenochaetales</taxon>
        <taxon>Schizoporaceae</taxon>
        <taxon>Schizopora</taxon>
    </lineage>
</organism>
<evidence type="ECO:0000313" key="8">
    <source>
        <dbReference type="Proteomes" id="UP000053477"/>
    </source>
</evidence>
<evidence type="ECO:0000256" key="2">
    <source>
        <dbReference type="ARBA" id="ARBA00007441"/>
    </source>
</evidence>
<dbReference type="InterPro" id="IPR004839">
    <property type="entry name" value="Aminotransferase_I/II_large"/>
</dbReference>
<comment type="cofactor">
    <cofactor evidence="1">
        <name>pyridoxal 5'-phosphate</name>
        <dbReference type="ChEBI" id="CHEBI:597326"/>
    </cofactor>
</comment>
<evidence type="ECO:0000259" key="6">
    <source>
        <dbReference type="Pfam" id="PF00155"/>
    </source>
</evidence>
<dbReference type="CDD" id="cd00609">
    <property type="entry name" value="AAT_like"/>
    <property type="match status" value="1"/>
</dbReference>
<dbReference type="AlphaFoldDB" id="A0A0H2R828"/>
<dbReference type="GO" id="GO:1901605">
    <property type="term" value="P:alpha-amino acid metabolic process"/>
    <property type="evidence" value="ECO:0007669"/>
    <property type="project" value="TreeGrafter"/>
</dbReference>
<evidence type="ECO:0000256" key="1">
    <source>
        <dbReference type="ARBA" id="ARBA00001933"/>
    </source>
</evidence>
<dbReference type="SUPFAM" id="SSF53383">
    <property type="entry name" value="PLP-dependent transferases"/>
    <property type="match status" value="1"/>
</dbReference>
<dbReference type="EMBL" id="KQ086112">
    <property type="protein sequence ID" value="KLO07959.1"/>
    <property type="molecule type" value="Genomic_DNA"/>
</dbReference>
<dbReference type="Gene3D" id="3.40.640.10">
    <property type="entry name" value="Type I PLP-dependent aspartate aminotransferase-like (Major domain)"/>
    <property type="match status" value="1"/>
</dbReference>
<evidence type="ECO:0000256" key="5">
    <source>
        <dbReference type="ARBA" id="ARBA00022898"/>
    </source>
</evidence>
<gene>
    <name evidence="7" type="ORF">SCHPADRAFT_909001</name>
</gene>
<proteinExistence type="inferred from homology"/>
<keyword evidence="5" id="KW-0663">Pyridoxal phosphate</keyword>
<dbReference type="Pfam" id="PF00155">
    <property type="entry name" value="Aminotran_1_2"/>
    <property type="match status" value="1"/>
</dbReference>
<dbReference type="InterPro" id="IPR015421">
    <property type="entry name" value="PyrdxlP-dep_Trfase_major"/>
</dbReference>
<dbReference type="GO" id="GO:0008483">
    <property type="term" value="F:transaminase activity"/>
    <property type="evidence" value="ECO:0007669"/>
    <property type="project" value="UniProtKB-KW"/>
</dbReference>
<dbReference type="InParanoid" id="A0A0H2R828"/>
<keyword evidence="4 7" id="KW-0808">Transferase</keyword>
<name>A0A0H2R828_9AGAM</name>
<accession>A0A0H2R828</accession>
<protein>
    <submittedName>
        <fullName evidence="7">PLP-dependent transferase</fullName>
    </submittedName>
</protein>
<dbReference type="PANTHER" id="PTHR42790:SF19">
    <property type="entry name" value="KYNURENINE_ALPHA-AMINOADIPATE AMINOTRANSFERASE, MITOCHONDRIAL"/>
    <property type="match status" value="1"/>
</dbReference>
<evidence type="ECO:0000313" key="7">
    <source>
        <dbReference type="EMBL" id="KLO07959.1"/>
    </source>
</evidence>
<feature type="domain" description="Aminotransferase class I/classII large" evidence="6">
    <location>
        <begin position="136"/>
        <end position="482"/>
    </location>
</feature>
<dbReference type="PANTHER" id="PTHR42790">
    <property type="entry name" value="AMINOTRANSFERASE"/>
    <property type="match status" value="1"/>
</dbReference>
<reference evidence="7 8" key="1">
    <citation type="submission" date="2015-04" db="EMBL/GenBank/DDBJ databases">
        <title>Complete genome sequence of Schizopora paradoxa KUC8140, a cosmopolitan wood degrader in East Asia.</title>
        <authorList>
            <consortium name="DOE Joint Genome Institute"/>
            <person name="Min B."/>
            <person name="Park H."/>
            <person name="Jang Y."/>
            <person name="Kim J.-J."/>
            <person name="Kim K.H."/>
            <person name="Pangilinan J."/>
            <person name="Lipzen A."/>
            <person name="Riley R."/>
            <person name="Grigoriev I.V."/>
            <person name="Spatafora J.W."/>
            <person name="Choi I.-G."/>
        </authorList>
    </citation>
    <scope>NUCLEOTIDE SEQUENCE [LARGE SCALE GENOMIC DNA]</scope>
    <source>
        <strain evidence="7 8">KUC8140</strain>
    </source>
</reference>
<dbReference type="OrthoDB" id="691673at2759"/>
<dbReference type="GO" id="GO:0030170">
    <property type="term" value="F:pyridoxal phosphate binding"/>
    <property type="evidence" value="ECO:0007669"/>
    <property type="project" value="InterPro"/>
</dbReference>